<comment type="caution">
    <text evidence="2">The sequence shown here is derived from an EMBL/GenBank/DDBJ whole genome shotgun (WGS) entry which is preliminary data.</text>
</comment>
<evidence type="ECO:0000313" key="3">
    <source>
        <dbReference type="Proteomes" id="UP000092600"/>
    </source>
</evidence>
<protein>
    <submittedName>
        <fullName evidence="2">Uncharacterized protein</fullName>
    </submittedName>
</protein>
<organism evidence="2 3">
    <name type="scientific">Ananas comosus</name>
    <name type="common">Pineapple</name>
    <name type="synonym">Ananas ananas</name>
    <dbReference type="NCBI Taxonomy" id="4615"/>
    <lineage>
        <taxon>Eukaryota</taxon>
        <taxon>Viridiplantae</taxon>
        <taxon>Streptophyta</taxon>
        <taxon>Embryophyta</taxon>
        <taxon>Tracheophyta</taxon>
        <taxon>Spermatophyta</taxon>
        <taxon>Magnoliopsida</taxon>
        <taxon>Liliopsida</taxon>
        <taxon>Poales</taxon>
        <taxon>Bromeliaceae</taxon>
        <taxon>Bromelioideae</taxon>
        <taxon>Ananas</taxon>
    </lineage>
</organism>
<feature type="region of interest" description="Disordered" evidence="1">
    <location>
        <begin position="1"/>
        <end position="53"/>
    </location>
</feature>
<gene>
    <name evidence="2" type="ORF">ACMD2_07652</name>
</gene>
<name>A0A199VS33_ANACO</name>
<proteinExistence type="predicted"/>
<dbReference type="Proteomes" id="UP000092600">
    <property type="component" value="Unassembled WGS sequence"/>
</dbReference>
<evidence type="ECO:0000313" key="2">
    <source>
        <dbReference type="EMBL" id="OAY79731.1"/>
    </source>
</evidence>
<dbReference type="EMBL" id="LSRQ01001021">
    <property type="protein sequence ID" value="OAY79731.1"/>
    <property type="molecule type" value="Genomic_DNA"/>
</dbReference>
<feature type="compositionally biased region" description="Low complexity" evidence="1">
    <location>
        <begin position="19"/>
        <end position="36"/>
    </location>
</feature>
<reference evidence="2 3" key="1">
    <citation type="journal article" date="2016" name="DNA Res.">
        <title>The draft genome of MD-2 pineapple using hybrid error correction of long reads.</title>
        <authorList>
            <person name="Redwan R.M."/>
            <person name="Saidin A."/>
            <person name="Kumar S.V."/>
        </authorList>
    </citation>
    <scope>NUCLEOTIDE SEQUENCE [LARGE SCALE GENOMIC DNA]</scope>
    <source>
        <strain evidence="3">cv. MD2</strain>
        <tissue evidence="2">Leaf</tissue>
    </source>
</reference>
<evidence type="ECO:0000256" key="1">
    <source>
        <dbReference type="SAM" id="MobiDB-lite"/>
    </source>
</evidence>
<dbReference type="AlphaFoldDB" id="A0A199VS33"/>
<accession>A0A199VS33</accession>
<sequence>MASSDREPSSSSSPPPPSAAIVPAESEAISASSSAARPPPQAHHRRRRSRLESALEWRDRGEPRRRRRLLARALGVHQGLAETLVLLRSREDLGWIGSNPGLRFYFFPRRNSTNANPIRPKQFNLSRQRSMRRGGLGVVAPQSMGA</sequence>